<feature type="compositionally biased region" description="Polar residues" evidence="5">
    <location>
        <begin position="80"/>
        <end position="90"/>
    </location>
</feature>
<reference evidence="6" key="1">
    <citation type="submission" date="2022-06" db="EMBL/GenBank/DDBJ databases">
        <authorList>
            <person name="Andreotti S."/>
            <person name="Wyler E."/>
        </authorList>
    </citation>
    <scope>NUCLEOTIDE SEQUENCE</scope>
</reference>
<dbReference type="PROSITE" id="PS00355">
    <property type="entry name" value="HMG14_17"/>
    <property type="match status" value="1"/>
</dbReference>
<keyword evidence="4" id="KW-0539">Nucleus</keyword>
<dbReference type="GO" id="GO:0000785">
    <property type="term" value="C:chromatin"/>
    <property type="evidence" value="ECO:0007669"/>
    <property type="project" value="InterPro"/>
</dbReference>
<dbReference type="AlphaFoldDB" id="A0AAU9ZKJ6"/>
<proteinExistence type="inferred from homology"/>
<evidence type="ECO:0000256" key="5">
    <source>
        <dbReference type="SAM" id="MobiDB-lite"/>
    </source>
</evidence>
<feature type="region of interest" description="Disordered" evidence="5">
    <location>
        <begin position="1"/>
        <end position="90"/>
    </location>
</feature>
<evidence type="ECO:0000256" key="2">
    <source>
        <dbReference type="ARBA" id="ARBA00007696"/>
    </source>
</evidence>
<dbReference type="EMBL" id="CALSGD010001454">
    <property type="protein sequence ID" value="CAH6792598.1"/>
    <property type="molecule type" value="Genomic_DNA"/>
</dbReference>
<keyword evidence="7" id="KW-1185">Reference proteome</keyword>
<comment type="similarity">
    <text evidence="2">Belongs to the HMGN family.</text>
</comment>
<feature type="compositionally biased region" description="Basic and acidic residues" evidence="5">
    <location>
        <begin position="32"/>
        <end position="50"/>
    </location>
</feature>
<keyword evidence="3" id="KW-0238">DNA-binding</keyword>
<dbReference type="InterPro" id="IPR000079">
    <property type="entry name" value="HMGN_fam"/>
</dbReference>
<evidence type="ECO:0000256" key="1">
    <source>
        <dbReference type="ARBA" id="ARBA00004123"/>
    </source>
</evidence>
<comment type="subcellular location">
    <subcellularLocation>
        <location evidence="1">Nucleus</location>
    </subcellularLocation>
</comment>
<name>A0AAU9ZKJ6_PHORO</name>
<protein>
    <submittedName>
        <fullName evidence="6">Hmgn1 protein</fullName>
    </submittedName>
</protein>
<dbReference type="GO" id="GO:0005634">
    <property type="term" value="C:nucleus"/>
    <property type="evidence" value="ECO:0007669"/>
    <property type="project" value="UniProtKB-SubCell"/>
</dbReference>
<dbReference type="GO" id="GO:0006325">
    <property type="term" value="P:chromatin organization"/>
    <property type="evidence" value="ECO:0007669"/>
    <property type="project" value="TreeGrafter"/>
</dbReference>
<dbReference type="Pfam" id="PF01101">
    <property type="entry name" value="HMG14_17"/>
    <property type="match status" value="1"/>
</dbReference>
<dbReference type="PANTHER" id="PTHR23087">
    <property type="entry name" value="NONHISTONE CHROMOSOMAL PROTEIN HMG"/>
    <property type="match status" value="1"/>
</dbReference>
<gene>
    <name evidence="6" type="primary">Hmgn1</name>
    <name evidence="6" type="ORF">PHOROB_LOCUS9533</name>
</gene>
<dbReference type="PRINTS" id="PR00925">
    <property type="entry name" value="NONHISHMG17"/>
</dbReference>
<dbReference type="PANTHER" id="PTHR23087:SF12">
    <property type="entry name" value="NON-HISTONE CHROMOSOMAL PROTEIN HMG-14"/>
    <property type="match status" value="1"/>
</dbReference>
<dbReference type="Proteomes" id="UP001152836">
    <property type="component" value="Unassembled WGS sequence"/>
</dbReference>
<organism evidence="6 7">
    <name type="scientific">Phodopus roborovskii</name>
    <name type="common">Roborovski's desert hamster</name>
    <name type="synonym">Cricetulus roborovskii</name>
    <dbReference type="NCBI Taxonomy" id="109678"/>
    <lineage>
        <taxon>Eukaryota</taxon>
        <taxon>Metazoa</taxon>
        <taxon>Chordata</taxon>
        <taxon>Craniata</taxon>
        <taxon>Vertebrata</taxon>
        <taxon>Euteleostomi</taxon>
        <taxon>Mammalia</taxon>
        <taxon>Eutheria</taxon>
        <taxon>Euarchontoglires</taxon>
        <taxon>Glires</taxon>
        <taxon>Rodentia</taxon>
        <taxon>Myomorpha</taxon>
        <taxon>Muroidea</taxon>
        <taxon>Cricetidae</taxon>
        <taxon>Cricetinae</taxon>
        <taxon>Phodopus</taxon>
    </lineage>
</organism>
<evidence type="ECO:0000313" key="7">
    <source>
        <dbReference type="Proteomes" id="UP001152836"/>
    </source>
</evidence>
<dbReference type="SMART" id="SM00527">
    <property type="entry name" value="HMG17"/>
    <property type="match status" value="1"/>
</dbReference>
<comment type="caution">
    <text evidence="6">The sequence shown here is derived from an EMBL/GenBank/DDBJ whole genome shotgun (WGS) entry which is preliminary data.</text>
</comment>
<evidence type="ECO:0000256" key="4">
    <source>
        <dbReference type="ARBA" id="ARBA00023242"/>
    </source>
</evidence>
<dbReference type="GO" id="GO:0031492">
    <property type="term" value="F:nucleosomal DNA binding"/>
    <property type="evidence" value="ECO:0007669"/>
    <property type="project" value="InterPro"/>
</dbReference>
<accession>A0AAU9ZKJ6</accession>
<evidence type="ECO:0000313" key="6">
    <source>
        <dbReference type="EMBL" id="CAH6792598.1"/>
    </source>
</evidence>
<sequence>MPKRKVSADGAAKAEPKRRSARLSAKPAPAKVDAKPKKAAGKDKSSDKKVQTKGKRGAKGKQAEVAAQQTTDLPAENGETENQAGVSLSLRNPVSKNRREEEKNLGFVFIFLKNNWLSRAKR</sequence>
<evidence type="ECO:0000256" key="3">
    <source>
        <dbReference type="ARBA" id="ARBA00023125"/>
    </source>
</evidence>